<keyword evidence="3" id="KW-1185">Reference proteome</keyword>
<dbReference type="Proteomes" id="UP001063166">
    <property type="component" value="Unassembled WGS sequence"/>
</dbReference>
<sequence length="89" mass="9894">MQTSSATDLPFLAPLYSSDLTPPLSKTSKTQLPSKTSSFRYKLLPLRLYPRAGTIPVGKKRSDPLLFFVRLVLRRCMPLSGSAEYHPGP</sequence>
<gene>
    <name evidence="2" type="ORF">LshimejAT787_0602300</name>
</gene>
<evidence type="ECO:0000313" key="2">
    <source>
        <dbReference type="EMBL" id="GLB39068.1"/>
    </source>
</evidence>
<proteinExistence type="predicted"/>
<name>A0A9P3UMX1_LYOSH</name>
<evidence type="ECO:0000313" key="3">
    <source>
        <dbReference type="Proteomes" id="UP001063166"/>
    </source>
</evidence>
<feature type="compositionally biased region" description="Polar residues" evidence="1">
    <location>
        <begin position="18"/>
        <end position="33"/>
    </location>
</feature>
<dbReference type="AlphaFoldDB" id="A0A9P3UMX1"/>
<evidence type="ECO:0000256" key="1">
    <source>
        <dbReference type="SAM" id="MobiDB-lite"/>
    </source>
</evidence>
<feature type="region of interest" description="Disordered" evidence="1">
    <location>
        <begin position="1"/>
        <end position="33"/>
    </location>
</feature>
<dbReference type="EMBL" id="BRPK01000006">
    <property type="protein sequence ID" value="GLB39068.1"/>
    <property type="molecule type" value="Genomic_DNA"/>
</dbReference>
<accession>A0A9P3UMX1</accession>
<reference evidence="2" key="1">
    <citation type="submission" date="2022-07" db="EMBL/GenBank/DDBJ databases">
        <title>The genome of Lyophyllum shimeji provides insight into the initial evolution of ectomycorrhizal fungal genome.</title>
        <authorList>
            <person name="Kobayashi Y."/>
            <person name="Shibata T."/>
            <person name="Hirakawa H."/>
            <person name="Shigenobu S."/>
            <person name="Nishiyama T."/>
            <person name="Yamada A."/>
            <person name="Hasebe M."/>
            <person name="Kawaguchi M."/>
        </authorList>
    </citation>
    <scope>NUCLEOTIDE SEQUENCE</scope>
    <source>
        <strain evidence="2">AT787</strain>
    </source>
</reference>
<protein>
    <submittedName>
        <fullName evidence="2">Uncharacterized protein</fullName>
    </submittedName>
</protein>
<comment type="caution">
    <text evidence="2">The sequence shown here is derived from an EMBL/GenBank/DDBJ whole genome shotgun (WGS) entry which is preliminary data.</text>
</comment>
<organism evidence="2 3">
    <name type="scientific">Lyophyllum shimeji</name>
    <name type="common">Hon-shimeji</name>
    <name type="synonym">Tricholoma shimeji</name>
    <dbReference type="NCBI Taxonomy" id="47721"/>
    <lineage>
        <taxon>Eukaryota</taxon>
        <taxon>Fungi</taxon>
        <taxon>Dikarya</taxon>
        <taxon>Basidiomycota</taxon>
        <taxon>Agaricomycotina</taxon>
        <taxon>Agaricomycetes</taxon>
        <taxon>Agaricomycetidae</taxon>
        <taxon>Agaricales</taxon>
        <taxon>Tricholomatineae</taxon>
        <taxon>Lyophyllaceae</taxon>
        <taxon>Lyophyllum</taxon>
    </lineage>
</organism>